<gene>
    <name evidence="1" type="ORF">CEPIT_LOCUS21369</name>
</gene>
<name>A0AAV0E3X4_9ASTE</name>
<evidence type="ECO:0000313" key="1">
    <source>
        <dbReference type="EMBL" id="CAH9116063.1"/>
    </source>
</evidence>
<organism evidence="1 2">
    <name type="scientific">Cuscuta epithymum</name>
    <dbReference type="NCBI Taxonomy" id="186058"/>
    <lineage>
        <taxon>Eukaryota</taxon>
        <taxon>Viridiplantae</taxon>
        <taxon>Streptophyta</taxon>
        <taxon>Embryophyta</taxon>
        <taxon>Tracheophyta</taxon>
        <taxon>Spermatophyta</taxon>
        <taxon>Magnoliopsida</taxon>
        <taxon>eudicotyledons</taxon>
        <taxon>Gunneridae</taxon>
        <taxon>Pentapetalae</taxon>
        <taxon>asterids</taxon>
        <taxon>lamiids</taxon>
        <taxon>Solanales</taxon>
        <taxon>Convolvulaceae</taxon>
        <taxon>Cuscuteae</taxon>
        <taxon>Cuscuta</taxon>
        <taxon>Cuscuta subgen. Cuscuta</taxon>
    </lineage>
</organism>
<comment type="caution">
    <text evidence="1">The sequence shown here is derived from an EMBL/GenBank/DDBJ whole genome shotgun (WGS) entry which is preliminary data.</text>
</comment>
<keyword evidence="2" id="KW-1185">Reference proteome</keyword>
<proteinExistence type="predicted"/>
<dbReference type="Proteomes" id="UP001152523">
    <property type="component" value="Unassembled WGS sequence"/>
</dbReference>
<evidence type="ECO:0000313" key="2">
    <source>
        <dbReference type="Proteomes" id="UP001152523"/>
    </source>
</evidence>
<dbReference type="EMBL" id="CAMAPF010000264">
    <property type="protein sequence ID" value="CAH9116063.1"/>
    <property type="molecule type" value="Genomic_DNA"/>
</dbReference>
<accession>A0AAV0E3X4</accession>
<reference evidence="1" key="1">
    <citation type="submission" date="2022-07" db="EMBL/GenBank/DDBJ databases">
        <authorList>
            <person name="Macas J."/>
            <person name="Novak P."/>
            <person name="Neumann P."/>
        </authorList>
    </citation>
    <scope>NUCLEOTIDE SEQUENCE</scope>
</reference>
<sequence length="144" mass="16857">MEDVYLQFPFHIHELQFSSPPALLQRLVIFQPPFSDEIHLRNNHHDCRAHQPGENFRRSRWVIHRVIRTLRFRVNVLPQLVKLPVSKIRVGQKHSRRLQPTPTCFHHHVVSNIGPCAIARQENPGEIRVTFQPRIGSRSGFLSV</sequence>
<protein>
    <submittedName>
        <fullName evidence="1">Uncharacterized protein</fullName>
    </submittedName>
</protein>
<dbReference type="AlphaFoldDB" id="A0AAV0E3X4"/>